<dbReference type="FunFam" id="1.25.10.10:FF:000348">
    <property type="entry name" value="uncharacterized protein LOC106763108 isoform X2"/>
    <property type="match status" value="1"/>
</dbReference>
<evidence type="ECO:0000256" key="3">
    <source>
        <dbReference type="ARBA" id="ARBA00006427"/>
    </source>
</evidence>
<name>A0A9D5D8I4_9LILI</name>
<accession>A0A9D5D8I4</accession>
<dbReference type="InterPro" id="IPR011989">
    <property type="entry name" value="ARM-like"/>
</dbReference>
<proteinExistence type="inferred from homology"/>
<dbReference type="EMBL" id="JAGGNH010000001">
    <property type="protein sequence ID" value="KAJ0986774.1"/>
    <property type="molecule type" value="Genomic_DNA"/>
</dbReference>
<evidence type="ECO:0008006" key="10">
    <source>
        <dbReference type="Google" id="ProtNLM"/>
    </source>
</evidence>
<dbReference type="PANTHER" id="PTHR16056:SF2">
    <property type="entry name" value="TESTIS-EXPRESSED PROTEIN 10"/>
    <property type="match status" value="1"/>
</dbReference>
<feature type="region of interest" description="Disordered" evidence="5">
    <location>
        <begin position="1"/>
        <end position="35"/>
    </location>
</feature>
<evidence type="ECO:0000256" key="4">
    <source>
        <dbReference type="ARBA" id="ARBA00023242"/>
    </source>
</evidence>
<comment type="subcellular location">
    <subcellularLocation>
        <location evidence="1">Nucleus</location>
        <location evidence="1">Nucleolus</location>
    </subcellularLocation>
    <subcellularLocation>
        <location evidence="2">Nucleus</location>
        <location evidence="2">Nucleoplasm</location>
    </subcellularLocation>
</comment>
<keyword evidence="9" id="KW-1185">Reference proteome</keyword>
<feature type="domain" description="Pre-rRNA-processing protein Ipi1 N-terminal" evidence="6">
    <location>
        <begin position="147"/>
        <end position="212"/>
    </location>
</feature>
<gene>
    <name evidence="8" type="ORF">J5N97_005130</name>
</gene>
<dbReference type="Proteomes" id="UP001085076">
    <property type="component" value="Miscellaneous, Linkage group lg01"/>
</dbReference>
<dbReference type="GO" id="GO:0005634">
    <property type="term" value="C:nucleus"/>
    <property type="evidence" value="ECO:0007669"/>
    <property type="project" value="UniProtKB-SubCell"/>
</dbReference>
<evidence type="ECO:0000259" key="7">
    <source>
        <dbReference type="Pfam" id="PF25781"/>
    </source>
</evidence>
<evidence type="ECO:0000256" key="2">
    <source>
        <dbReference type="ARBA" id="ARBA00004642"/>
    </source>
</evidence>
<keyword evidence="4" id="KW-0539">Nucleus</keyword>
<reference evidence="8" key="1">
    <citation type="submission" date="2021-03" db="EMBL/GenBank/DDBJ databases">
        <authorList>
            <person name="Li Z."/>
            <person name="Yang C."/>
        </authorList>
    </citation>
    <scope>NUCLEOTIDE SEQUENCE</scope>
    <source>
        <strain evidence="8">Dzin_1.0</strain>
        <tissue evidence="8">Leaf</tissue>
    </source>
</reference>
<dbReference type="InterPro" id="IPR057949">
    <property type="entry name" value="TPR_TEX10"/>
</dbReference>
<dbReference type="Gene3D" id="1.25.10.10">
    <property type="entry name" value="Leucine-rich Repeat Variant"/>
    <property type="match status" value="1"/>
</dbReference>
<dbReference type="Pfam" id="PF25781">
    <property type="entry name" value="TPR_TEX10"/>
    <property type="match status" value="1"/>
</dbReference>
<dbReference type="InterPro" id="IPR016024">
    <property type="entry name" value="ARM-type_fold"/>
</dbReference>
<evidence type="ECO:0000256" key="5">
    <source>
        <dbReference type="SAM" id="MobiDB-lite"/>
    </source>
</evidence>
<evidence type="ECO:0000259" key="6">
    <source>
        <dbReference type="Pfam" id="PF12333"/>
    </source>
</evidence>
<comment type="caution">
    <text evidence="8">The sequence shown here is derived from an EMBL/GenBank/DDBJ whole genome shotgun (WGS) entry which is preliminary data.</text>
</comment>
<dbReference type="OrthoDB" id="361362at2759"/>
<feature type="domain" description="TEX10-like TPR repeats" evidence="7">
    <location>
        <begin position="496"/>
        <end position="848"/>
    </location>
</feature>
<evidence type="ECO:0000313" key="9">
    <source>
        <dbReference type="Proteomes" id="UP001085076"/>
    </source>
</evidence>
<dbReference type="InterPro" id="IPR024679">
    <property type="entry name" value="Ipi1_N"/>
</dbReference>
<dbReference type="PANTHER" id="PTHR16056">
    <property type="entry name" value="REGULATOR OF MICROTUBULE DYNAMICS PROTEIN"/>
    <property type="match status" value="1"/>
</dbReference>
<dbReference type="SUPFAM" id="SSF48371">
    <property type="entry name" value="ARM repeat"/>
    <property type="match status" value="1"/>
</dbReference>
<protein>
    <recommendedName>
        <fullName evidence="10">Pre-rRNA-processing protein Ipi1 N-terminal domain-containing protein</fullName>
    </recommendedName>
</protein>
<dbReference type="Pfam" id="PF12333">
    <property type="entry name" value="Ipi1_N"/>
    <property type="match status" value="1"/>
</dbReference>
<evidence type="ECO:0000256" key="1">
    <source>
        <dbReference type="ARBA" id="ARBA00004604"/>
    </source>
</evidence>
<comment type="similarity">
    <text evidence="3">Belongs to the IPI1/TEX10 family.</text>
</comment>
<sequence>MVRSKPPSSKKPKGGVDFKKIKRKIGRKLPPPKNYTSTEIKSKAIVLPEQSVASERSGMAVNKKGLTLRELLQQTSHHNAKIRKVALNGIRDLVLKHPSELKLHKLTIIEKLRERISDSDKLVRETLYNLLKTVIFPSSKEDITGSMISMMMAYVFNAMTHIAIDIRLMAFKFFELIVLSFPSSFLLYAEKVLDNYIDILKNNQIYLQEKSKLKSALSGLVRCLSLLVDKEEPPSVEPKILEFECLHSYEAKLPKDHSGMPDIVKRLEDLVPLLVNSFHESASLIQAMPVIDGQSFDCILYTLQNINLAVKVYVDEINQSHMSHGLSSTLRSNLDKLIPSVMLIYLKKLGDSFPIGKMYHSSEKEGERFFILNLGITEIFLHLIDWIDDPYLFEKFLHFIETFLLKQVSSNLSSTNTILEKQLAPIISYFPRIVAVSGDWRNRLLEAFTNVFRNCKLDSTHNLAYLAAIEDMILPNIKDECAFNSSDPDMLSYQIAWLQELPNFLLKIGDRHPSLSKVILKLLLQIGQCFPPNSPLAFEYNCLQLQLKEFYGTKVIAEPVSYDGPFIKLPTDCQELAICCLYYFSSLRSDLLQSITFSCLCNHLEPSVLLRIVEVLESAFRAAHMQISDYVGFLVTLIGRFKVYPEKFSSEENDTKVSNWGVFKSLNSAICSCLSQLGDNSMVLKLLYKTISSEMLLKPSLHNMRGLFRMIVMLDSRLKNLSEEDVIGLSNLLGYYLIDATSHLTDTLASVEDSNQIGILQYYIQPCMFLFYGSDGLLNFVVKLFDSLVLEIDCLPASQCDENCVLEQASTVLEITCILIFMHHDAKLHRSLSSSKETIKHILLKISKLLGSSNFIMPVEERHKEFNINPLNACSMNRQNCIRRIAPFNGNSKVLQPLIPQAPNQCRGLCKAFKAEEVVLDLLFELK</sequence>
<evidence type="ECO:0000313" key="8">
    <source>
        <dbReference type="EMBL" id="KAJ0986774.1"/>
    </source>
</evidence>
<organism evidence="8 9">
    <name type="scientific">Dioscorea zingiberensis</name>
    <dbReference type="NCBI Taxonomy" id="325984"/>
    <lineage>
        <taxon>Eukaryota</taxon>
        <taxon>Viridiplantae</taxon>
        <taxon>Streptophyta</taxon>
        <taxon>Embryophyta</taxon>
        <taxon>Tracheophyta</taxon>
        <taxon>Spermatophyta</taxon>
        <taxon>Magnoliopsida</taxon>
        <taxon>Liliopsida</taxon>
        <taxon>Dioscoreales</taxon>
        <taxon>Dioscoreaceae</taxon>
        <taxon>Dioscorea</taxon>
    </lineage>
</organism>
<dbReference type="AlphaFoldDB" id="A0A9D5D8I4"/>
<reference evidence="8" key="2">
    <citation type="journal article" date="2022" name="Hortic Res">
        <title>The genome of Dioscorea zingiberensis sheds light on the biosynthesis, origin and evolution of the medicinally important diosgenin saponins.</title>
        <authorList>
            <person name="Li Y."/>
            <person name="Tan C."/>
            <person name="Li Z."/>
            <person name="Guo J."/>
            <person name="Li S."/>
            <person name="Chen X."/>
            <person name="Wang C."/>
            <person name="Dai X."/>
            <person name="Yang H."/>
            <person name="Song W."/>
            <person name="Hou L."/>
            <person name="Xu J."/>
            <person name="Tong Z."/>
            <person name="Xu A."/>
            <person name="Yuan X."/>
            <person name="Wang W."/>
            <person name="Yang Q."/>
            <person name="Chen L."/>
            <person name="Sun Z."/>
            <person name="Wang K."/>
            <person name="Pan B."/>
            <person name="Chen J."/>
            <person name="Bao Y."/>
            <person name="Liu F."/>
            <person name="Qi X."/>
            <person name="Gang D.R."/>
            <person name="Wen J."/>
            <person name="Li J."/>
        </authorList>
    </citation>
    <scope>NUCLEOTIDE SEQUENCE</scope>
    <source>
        <strain evidence="8">Dzin_1.0</strain>
    </source>
</reference>